<dbReference type="PROSITE" id="PS00122">
    <property type="entry name" value="CARBOXYLESTERASE_B_1"/>
    <property type="match status" value="1"/>
</dbReference>
<dbReference type="GO" id="GO:0016787">
    <property type="term" value="F:hydrolase activity"/>
    <property type="evidence" value="ECO:0007669"/>
    <property type="project" value="UniProtKB-KW"/>
</dbReference>
<dbReference type="AlphaFoldDB" id="A0A8E2EUV0"/>
<protein>
    <recommendedName>
        <fullName evidence="3">Carboxylic ester hydrolase</fullName>
        <ecNumber evidence="3">3.1.1.-</ecNumber>
    </recommendedName>
</protein>
<dbReference type="EC" id="3.1.1.-" evidence="3"/>
<evidence type="ECO:0000256" key="1">
    <source>
        <dbReference type="ARBA" id="ARBA00005964"/>
    </source>
</evidence>
<dbReference type="Gene3D" id="3.40.50.1820">
    <property type="entry name" value="alpha/beta hydrolase"/>
    <property type="match status" value="1"/>
</dbReference>
<evidence type="ECO:0000259" key="4">
    <source>
        <dbReference type="Pfam" id="PF00135"/>
    </source>
</evidence>
<dbReference type="Pfam" id="PF00135">
    <property type="entry name" value="COesterase"/>
    <property type="match status" value="1"/>
</dbReference>
<dbReference type="InterPro" id="IPR019826">
    <property type="entry name" value="Carboxylesterase_B_AS"/>
</dbReference>
<evidence type="ECO:0000313" key="6">
    <source>
        <dbReference type="Proteomes" id="UP000250140"/>
    </source>
</evidence>
<dbReference type="PANTHER" id="PTHR43142">
    <property type="entry name" value="CARBOXYLIC ESTER HYDROLASE"/>
    <property type="match status" value="1"/>
</dbReference>
<accession>A0A8E2EUV0</accession>
<organism evidence="5 6">
    <name type="scientific">Glonium stellatum</name>
    <dbReference type="NCBI Taxonomy" id="574774"/>
    <lineage>
        <taxon>Eukaryota</taxon>
        <taxon>Fungi</taxon>
        <taxon>Dikarya</taxon>
        <taxon>Ascomycota</taxon>
        <taxon>Pezizomycotina</taxon>
        <taxon>Dothideomycetes</taxon>
        <taxon>Pleosporomycetidae</taxon>
        <taxon>Gloniales</taxon>
        <taxon>Gloniaceae</taxon>
        <taxon>Glonium</taxon>
    </lineage>
</organism>
<name>A0A8E2EUV0_9PEZI</name>
<reference evidence="5 6" key="1">
    <citation type="journal article" date="2016" name="Nat. Commun.">
        <title>Ectomycorrhizal ecology is imprinted in the genome of the dominant symbiotic fungus Cenococcum geophilum.</title>
        <authorList>
            <consortium name="DOE Joint Genome Institute"/>
            <person name="Peter M."/>
            <person name="Kohler A."/>
            <person name="Ohm R.A."/>
            <person name="Kuo A."/>
            <person name="Krutzmann J."/>
            <person name="Morin E."/>
            <person name="Arend M."/>
            <person name="Barry K.W."/>
            <person name="Binder M."/>
            <person name="Choi C."/>
            <person name="Clum A."/>
            <person name="Copeland A."/>
            <person name="Grisel N."/>
            <person name="Haridas S."/>
            <person name="Kipfer T."/>
            <person name="LaButti K."/>
            <person name="Lindquist E."/>
            <person name="Lipzen A."/>
            <person name="Maire R."/>
            <person name="Meier B."/>
            <person name="Mihaltcheva S."/>
            <person name="Molinier V."/>
            <person name="Murat C."/>
            <person name="Poggeler S."/>
            <person name="Quandt C.A."/>
            <person name="Sperisen C."/>
            <person name="Tritt A."/>
            <person name="Tisserant E."/>
            <person name="Crous P.W."/>
            <person name="Henrissat B."/>
            <person name="Nehls U."/>
            <person name="Egli S."/>
            <person name="Spatafora J.W."/>
            <person name="Grigoriev I.V."/>
            <person name="Martin F.M."/>
        </authorList>
    </citation>
    <scope>NUCLEOTIDE SEQUENCE [LARGE SCALE GENOMIC DNA]</scope>
    <source>
        <strain evidence="5 6">CBS 207.34</strain>
    </source>
</reference>
<proteinExistence type="inferred from homology"/>
<feature type="domain" description="Carboxylesterase type B" evidence="4">
    <location>
        <begin position="11"/>
        <end position="228"/>
    </location>
</feature>
<dbReference type="InterPro" id="IPR029058">
    <property type="entry name" value="AB_hydrolase_fold"/>
</dbReference>
<sequence length="497" mass="54777">MAELKHSTLNATLRGVDLGRVRQFRGIQYGRIPGRFKQPEMMNGWEGKVVDCTKYGPRCPQNHYDVGHLLRIPEEHVFEKEEESEFGCLNLDVTVPLDLRGRKGSLPVLVWIHGGSQIMTFGSGASRICDTTKIIDDSILQGKPIIVVSITYRLNIFAFGDCKGEVNLALKDQRLAIEWVQKHIEGFGGDTGNVTLAGESAGAVYVHAHVVAGAPLNRAILSSGSLYLSPPLPLSRGQATVEALEHKLKEAGHGSLQDAPVYAILKSQADLALNSLWLQDEPILSDWQMKTGDARDLLVGDVEYESIIWRNGVEAMTSRMIAESFAKAGEYSSQLSNIYCISPNRPTPSKIGALDFMADVRFGLAVRKIVALWKSVGKPAYRYIVDQANPWQASSRAHHAVDLVLLFGGLDLSFNPGAEKVGREMRMRWISFVNGEAPWSKEQCFAFGPFGECKEIDVDQFAARRRVKHLDLLEKMDGANINACFGALAAGRISLLN</sequence>
<dbReference type="PANTHER" id="PTHR43142:SF5">
    <property type="entry name" value="CARBOXYLIC ESTER HYDROLASE"/>
    <property type="match status" value="1"/>
</dbReference>
<keyword evidence="6" id="KW-1185">Reference proteome</keyword>
<dbReference type="OrthoDB" id="3200163at2759"/>
<evidence type="ECO:0000313" key="5">
    <source>
        <dbReference type="EMBL" id="OCL05108.1"/>
    </source>
</evidence>
<dbReference type="SUPFAM" id="SSF53474">
    <property type="entry name" value="alpha/beta-Hydrolases"/>
    <property type="match status" value="1"/>
</dbReference>
<keyword evidence="2 3" id="KW-0378">Hydrolase</keyword>
<comment type="similarity">
    <text evidence="1 3">Belongs to the type-B carboxylesterase/lipase family.</text>
</comment>
<dbReference type="EMBL" id="KV750378">
    <property type="protein sequence ID" value="OCL05108.1"/>
    <property type="molecule type" value="Genomic_DNA"/>
</dbReference>
<dbReference type="InterPro" id="IPR002018">
    <property type="entry name" value="CarbesteraseB"/>
</dbReference>
<gene>
    <name evidence="5" type="ORF">AOQ84DRAFT_433184</name>
</gene>
<evidence type="ECO:0000256" key="2">
    <source>
        <dbReference type="ARBA" id="ARBA00022801"/>
    </source>
</evidence>
<dbReference type="Proteomes" id="UP000250140">
    <property type="component" value="Unassembled WGS sequence"/>
</dbReference>
<evidence type="ECO:0000256" key="3">
    <source>
        <dbReference type="RuleBase" id="RU361235"/>
    </source>
</evidence>